<dbReference type="PANTHER" id="PTHR46112">
    <property type="entry name" value="AMINOPEPTIDASE"/>
    <property type="match status" value="1"/>
</dbReference>
<evidence type="ECO:0000259" key="6">
    <source>
        <dbReference type="Pfam" id="PF00557"/>
    </source>
</evidence>
<evidence type="ECO:0000256" key="5">
    <source>
        <dbReference type="RuleBase" id="RU000590"/>
    </source>
</evidence>
<dbReference type="PROSITE" id="PS00491">
    <property type="entry name" value="PROLINE_PEPTIDASE"/>
    <property type="match status" value="1"/>
</dbReference>
<evidence type="ECO:0000256" key="4">
    <source>
        <dbReference type="ARBA" id="ARBA00023049"/>
    </source>
</evidence>
<gene>
    <name evidence="7" type="ordered locus">Oter_2373</name>
</gene>
<comment type="similarity">
    <text evidence="5">Belongs to the peptidase M24B family.</text>
</comment>
<accession>B1ZS56</accession>
<evidence type="ECO:0000256" key="1">
    <source>
        <dbReference type="ARBA" id="ARBA00022670"/>
    </source>
</evidence>
<dbReference type="GO" id="GO:0006508">
    <property type="term" value="P:proteolysis"/>
    <property type="evidence" value="ECO:0007669"/>
    <property type="project" value="UniProtKB-KW"/>
</dbReference>
<dbReference type="EMBL" id="CP001032">
    <property type="protein sequence ID" value="ACB75655.1"/>
    <property type="molecule type" value="Genomic_DNA"/>
</dbReference>
<dbReference type="SUPFAM" id="SSF55920">
    <property type="entry name" value="Creatinase/aminopeptidase"/>
    <property type="match status" value="1"/>
</dbReference>
<dbReference type="AlphaFoldDB" id="B1ZS56"/>
<dbReference type="GO" id="GO:0046872">
    <property type="term" value="F:metal ion binding"/>
    <property type="evidence" value="ECO:0007669"/>
    <property type="project" value="UniProtKB-KW"/>
</dbReference>
<dbReference type="Gene3D" id="3.90.230.10">
    <property type="entry name" value="Creatinase/methionine aminopeptidase superfamily"/>
    <property type="match status" value="1"/>
</dbReference>
<dbReference type="STRING" id="452637.Oter_2373"/>
<dbReference type="HOGENOM" id="CLU_017266_4_3_0"/>
<keyword evidence="3" id="KW-0378">Hydrolase</keyword>
<evidence type="ECO:0000256" key="3">
    <source>
        <dbReference type="ARBA" id="ARBA00022801"/>
    </source>
</evidence>
<dbReference type="Proteomes" id="UP000007013">
    <property type="component" value="Chromosome"/>
</dbReference>
<evidence type="ECO:0000256" key="2">
    <source>
        <dbReference type="ARBA" id="ARBA00022723"/>
    </source>
</evidence>
<dbReference type="InterPro" id="IPR000994">
    <property type="entry name" value="Pept_M24"/>
</dbReference>
<organism evidence="7 8">
    <name type="scientific">Opitutus terrae (strain DSM 11246 / JCM 15787 / PB90-1)</name>
    <dbReference type="NCBI Taxonomy" id="452637"/>
    <lineage>
        <taxon>Bacteria</taxon>
        <taxon>Pseudomonadati</taxon>
        <taxon>Verrucomicrobiota</taxon>
        <taxon>Opitutia</taxon>
        <taxon>Opitutales</taxon>
        <taxon>Opitutaceae</taxon>
        <taxon>Opitutus</taxon>
    </lineage>
</organism>
<protein>
    <submittedName>
        <fullName evidence="7">Peptidase M24</fullName>
    </submittedName>
</protein>
<feature type="domain" description="Peptidase M24" evidence="6">
    <location>
        <begin position="142"/>
        <end position="364"/>
    </location>
</feature>
<keyword evidence="8" id="KW-1185">Reference proteome</keyword>
<dbReference type="InterPro" id="IPR036005">
    <property type="entry name" value="Creatinase/aminopeptidase-like"/>
</dbReference>
<dbReference type="InterPro" id="IPR050659">
    <property type="entry name" value="Peptidase_M24B"/>
</dbReference>
<dbReference type="eggNOG" id="COG0006">
    <property type="taxonomic scope" value="Bacteria"/>
</dbReference>
<dbReference type="GO" id="GO:0008237">
    <property type="term" value="F:metallopeptidase activity"/>
    <property type="evidence" value="ECO:0007669"/>
    <property type="project" value="UniProtKB-KW"/>
</dbReference>
<keyword evidence="1" id="KW-0645">Protease</keyword>
<keyword evidence="2 5" id="KW-0479">Metal-binding</keyword>
<name>B1ZS56_OPITP</name>
<dbReference type="KEGG" id="ote:Oter_2373"/>
<evidence type="ECO:0000313" key="7">
    <source>
        <dbReference type="EMBL" id="ACB75655.1"/>
    </source>
</evidence>
<dbReference type="Pfam" id="PF00557">
    <property type="entry name" value="Peptidase_M24"/>
    <property type="match status" value="1"/>
</dbReference>
<dbReference type="InterPro" id="IPR001131">
    <property type="entry name" value="Peptidase_M24B_aminopep-P_CS"/>
</dbReference>
<dbReference type="PANTHER" id="PTHR46112:SF2">
    <property type="entry name" value="XAA-PRO AMINOPEPTIDASE P-RELATED"/>
    <property type="match status" value="1"/>
</dbReference>
<keyword evidence="4" id="KW-0482">Metalloprotease</keyword>
<sequence length="380" mass="42176">MRSNPLPPLLYADTLSNPDQRYFSQVDVHDPFIAFGVGPRRISVQNALEFGRIKKARTFDEVLSLETWRARAEQRWPRRQIGVAEIITELARAYRIRAFRVADDFPAALFLKLRALGVRLELANGPLFPEREIKSPREAAAIREGNRLCAVGFTVTEKILRAAKPRGRQLFYAGQPLTSEQLRFEIESAMMAEGGQANGTTIVAGGDQACDPHERGTGPLRPHELIIVDIFPRVTRTGYFGDMTRTYLRGRPSEAQRRLVAAVRDAQLAALKVVRAGVDGRAVHQTVVDSFTSAGFETRRTPHGSVGFFHGTGHGLGLAVHEPPRMGGLVSMPLKKGAVVTVEPGLYYPGLGGCRIEDVVQVTERAPRMLSSHPYDWEFR</sequence>
<proteinExistence type="inferred from homology"/>
<evidence type="ECO:0000313" key="8">
    <source>
        <dbReference type="Proteomes" id="UP000007013"/>
    </source>
</evidence>
<reference evidence="7 8" key="1">
    <citation type="journal article" date="2011" name="J. Bacteriol.">
        <title>Genome sequence of the verrucomicrobium Opitutus terrae PB90-1, an abundant inhabitant of rice paddy soil ecosystems.</title>
        <authorList>
            <person name="van Passel M.W."/>
            <person name="Kant R."/>
            <person name="Palva A."/>
            <person name="Copeland A."/>
            <person name="Lucas S."/>
            <person name="Lapidus A."/>
            <person name="Glavina del Rio T."/>
            <person name="Pitluck S."/>
            <person name="Goltsman E."/>
            <person name="Clum A."/>
            <person name="Sun H."/>
            <person name="Schmutz J."/>
            <person name="Larimer F.W."/>
            <person name="Land M.L."/>
            <person name="Hauser L."/>
            <person name="Kyrpides N."/>
            <person name="Mikhailova N."/>
            <person name="Richardson P.P."/>
            <person name="Janssen P.H."/>
            <person name="de Vos W.M."/>
            <person name="Smidt H."/>
        </authorList>
    </citation>
    <scope>NUCLEOTIDE SEQUENCE [LARGE SCALE GENOMIC DNA]</scope>
    <source>
        <strain evidence="8">DSM 11246 / JCM 15787 / PB90-1</strain>
    </source>
</reference>